<dbReference type="RefSeq" id="WP_008868993.1">
    <property type="nucleotide sequence ID" value="NZ_ACJN02000001.1"/>
</dbReference>
<dbReference type="Proteomes" id="UP000005496">
    <property type="component" value="Unassembled WGS sequence"/>
</dbReference>
<dbReference type="Pfam" id="PF08443">
    <property type="entry name" value="RimK"/>
    <property type="match status" value="1"/>
</dbReference>
<dbReference type="SUPFAM" id="SSF56059">
    <property type="entry name" value="Glutathione synthetase ATP-binding domain-like"/>
    <property type="match status" value="1"/>
</dbReference>
<dbReference type="InterPro" id="IPR011761">
    <property type="entry name" value="ATP-grasp"/>
</dbReference>
<dbReference type="OrthoDB" id="1704979at2"/>
<gene>
    <name evidence="3" type="ORF">Dthio_PD3303</name>
</gene>
<dbReference type="AlphaFoldDB" id="D6SMF3"/>
<organism evidence="3 4">
    <name type="scientific">Desulfonatronospira thiodismutans ASO3-1</name>
    <dbReference type="NCBI Taxonomy" id="555779"/>
    <lineage>
        <taxon>Bacteria</taxon>
        <taxon>Pseudomonadati</taxon>
        <taxon>Thermodesulfobacteriota</taxon>
        <taxon>Desulfovibrionia</taxon>
        <taxon>Desulfovibrionales</taxon>
        <taxon>Desulfonatronovibrionaceae</taxon>
        <taxon>Desulfonatronospira</taxon>
    </lineage>
</organism>
<dbReference type="GO" id="GO:0005524">
    <property type="term" value="F:ATP binding"/>
    <property type="evidence" value="ECO:0007669"/>
    <property type="project" value="UniProtKB-UniRule"/>
</dbReference>
<accession>D6SMF3</accession>
<evidence type="ECO:0000313" key="4">
    <source>
        <dbReference type="Proteomes" id="UP000005496"/>
    </source>
</evidence>
<dbReference type="GO" id="GO:0046872">
    <property type="term" value="F:metal ion binding"/>
    <property type="evidence" value="ECO:0007669"/>
    <property type="project" value="InterPro"/>
</dbReference>
<feature type="domain" description="ATP-grasp" evidence="2">
    <location>
        <begin position="83"/>
        <end position="263"/>
    </location>
</feature>
<dbReference type="GO" id="GO:0005737">
    <property type="term" value="C:cytoplasm"/>
    <property type="evidence" value="ECO:0007669"/>
    <property type="project" value="TreeGrafter"/>
</dbReference>
<keyword evidence="4" id="KW-1185">Reference proteome</keyword>
<keyword evidence="1" id="KW-0547">Nucleotide-binding</keyword>
<name>D6SMF3_9BACT</name>
<dbReference type="PANTHER" id="PTHR21621:SF0">
    <property type="entry name" value="BETA-CITRYLGLUTAMATE SYNTHASE B-RELATED"/>
    <property type="match status" value="1"/>
</dbReference>
<dbReference type="GO" id="GO:0016879">
    <property type="term" value="F:ligase activity, forming carbon-nitrogen bonds"/>
    <property type="evidence" value="ECO:0007669"/>
    <property type="project" value="TreeGrafter"/>
</dbReference>
<evidence type="ECO:0000259" key="2">
    <source>
        <dbReference type="PROSITE" id="PS50975"/>
    </source>
</evidence>
<keyword evidence="1" id="KW-0067">ATP-binding</keyword>
<dbReference type="Gene3D" id="3.30.470.20">
    <property type="entry name" value="ATP-grasp fold, B domain"/>
    <property type="match status" value="1"/>
</dbReference>
<dbReference type="eggNOG" id="COG0189">
    <property type="taxonomic scope" value="Bacteria"/>
</dbReference>
<dbReference type="EMBL" id="ACJN02000001">
    <property type="protein sequence ID" value="EFI35864.1"/>
    <property type="molecule type" value="Genomic_DNA"/>
</dbReference>
<comment type="caution">
    <text evidence="3">The sequence shown here is derived from an EMBL/GenBank/DDBJ whole genome shotgun (WGS) entry which is preliminary data.</text>
</comment>
<sequence length="263" mass="29636">MEPSSTQPRIALGSQLISCPDVLTLGVLPNLEDYPAWKLDMILQAEKIYFPTSLYADLFQVMGKKMFPSVNTYRFLGDKIKQTLLFQLQNLPAPRTRFYFGPRQQQFITRDFSFPFIAKKARASSMGDGVWLIHDQNELDSYLSQNQPAYIQEFLDVDDDYRVVVVGDEVAHAYRRIPARGSFKANISQGGTVCLENIPGDVLELGLRAAQACGFDLAGIDICQSREKLYILEANMKFGTRGFHCAGLSYRAILNKKVSEGRV</sequence>
<evidence type="ECO:0000256" key="1">
    <source>
        <dbReference type="PROSITE-ProRule" id="PRU00409"/>
    </source>
</evidence>
<dbReference type="PANTHER" id="PTHR21621">
    <property type="entry name" value="RIBOSOMAL PROTEIN S6 MODIFICATION PROTEIN"/>
    <property type="match status" value="1"/>
</dbReference>
<dbReference type="InterPro" id="IPR013651">
    <property type="entry name" value="ATP-grasp_RimK-type"/>
</dbReference>
<reference evidence="3" key="1">
    <citation type="submission" date="2010-05" db="EMBL/GenBank/DDBJ databases">
        <title>The draft genome of Desulfonatronospira thiodismutans ASO3-1.</title>
        <authorList>
            <consortium name="US DOE Joint Genome Institute (JGI-PGF)"/>
            <person name="Lucas S."/>
            <person name="Copeland A."/>
            <person name="Lapidus A."/>
            <person name="Cheng J.-F."/>
            <person name="Bruce D."/>
            <person name="Goodwin L."/>
            <person name="Pitluck S."/>
            <person name="Chertkov O."/>
            <person name="Brettin T."/>
            <person name="Detter J.C."/>
            <person name="Han C."/>
            <person name="Land M.L."/>
            <person name="Hauser L."/>
            <person name="Kyrpides N."/>
            <person name="Mikhailova N."/>
            <person name="Muyzer G."/>
            <person name="Woyke T."/>
        </authorList>
    </citation>
    <scope>NUCLEOTIDE SEQUENCE [LARGE SCALE GENOMIC DNA]</scope>
    <source>
        <strain evidence="3">ASO3-1</strain>
    </source>
</reference>
<dbReference type="PROSITE" id="PS50975">
    <property type="entry name" value="ATP_GRASP"/>
    <property type="match status" value="1"/>
</dbReference>
<evidence type="ECO:0000313" key="3">
    <source>
        <dbReference type="EMBL" id="EFI35864.1"/>
    </source>
</evidence>
<proteinExistence type="predicted"/>
<protein>
    <submittedName>
        <fullName evidence="3">RimK domain protein ATP-grasp</fullName>
    </submittedName>
</protein>